<dbReference type="InterPro" id="IPR045829">
    <property type="entry name" value="PKD_6"/>
</dbReference>
<feature type="domain" description="PKD-like" evidence="1">
    <location>
        <begin position="201"/>
        <end position="276"/>
    </location>
</feature>
<evidence type="ECO:0000313" key="4">
    <source>
        <dbReference type="Proteomes" id="UP000798808"/>
    </source>
</evidence>
<feature type="domain" description="PKD-like" evidence="1">
    <location>
        <begin position="405"/>
        <end position="483"/>
    </location>
</feature>
<dbReference type="Pfam" id="PF19408">
    <property type="entry name" value="PKD_6"/>
    <property type="match status" value="3"/>
</dbReference>
<dbReference type="Proteomes" id="UP000798808">
    <property type="component" value="Unassembled WGS sequence"/>
</dbReference>
<dbReference type="Gene3D" id="2.180.10.10">
    <property type="entry name" value="RHS repeat-associated core"/>
    <property type="match status" value="1"/>
</dbReference>
<proteinExistence type="predicted"/>
<sequence>MDKANNFFINTIIFFLICHLANGSTGTPLKVEIKGPASICLGSSATYTLVGSSGESVPVYGYSWKIPQGATIVSGVSTNEVTIKFDAVGIGGLIEVSGNTLAAYLSVNIYSSAPKPGIISGPSTVCKGGTAQFTIDPVNSPNVSKVMWVEPRATVVSSDHKSATVKFPENYENGDLIVYIVPKACTPHTSVKHLTAGEKVPEVPGEIMGSTRVTPGESKITYSIPTIPNATSYDWSLPQGGSIISGNGTNNVTVAFSTAFNEGAIKVRGVNSTCSGEYSLPLPLRFSTVPGDAGPIKGEPEVCLEGDQVLTFSVDPISNIDLDNINDDNRYVWMVSGGSIQPLGNPDAGGDMRTNVMQVKIYAMKYSGNFPLTISVLGQKKMDDGTIAQGKLSSKEIEVYYPVQHISSINGPNVISKGAQGVAYSVNIQPNADTYSWLNPPGTTISLINNNSIQLDFKEQFNGGVLKVAGVSETCGIGEYTELYINDPNAPLLEASPDKNYVIERSSLIPFKNKNNPSYSNVAASQVQYFDALGRPTQHVVHAGSPKMNDLIDYVEYDPSGRKHKQLLTYVDGLNNGTWRNNITTGQADFYSTGHALGNEVADDAYPWETIDYYESPLDRVKRKTGPGETWGEDRALGYSYLLNDLNDDEVLIWELQEGLQASGKYATGELQKVEMTDEDRHKTIEFIDKLGQTILKRVQVHKNEDPELWADTYYIYNDYGNLSYILPPEAVKKIGSPSIPYTVSPDLLKLWAFQYKYDDRNRIIEKRVPGSDWVYMIYDGRDRLVLTQDGNQRDPNKTTGREWSFTKYDRFNRPVATGIYTHSVSATRAEMQAVVDVFYNTATGNSDKWHEEAGTTTHGYTSRSFPDTASESDYLTITYYDSYDFKSLADFGPDYDYDATQLGPETCAQGTYSFPSKEFSRVRGLSTGNKIKVQDGNNTWLCSVTYYDDRYRVIQTITENHFGSKDKYSTLYNFPGWILATKTSHQKDGEVYGIKKRYTYDHTGRLMQGYHELIKNDTSQGEVLLAENKYNELGELIEKNLHVENNGPHQSIDYRYNIRGWLESVNSSTLQIDPERNVDDANPDLFGMELLYNHPLNGVPAGN</sequence>
<dbReference type="InterPro" id="IPR045619">
    <property type="entry name" value="DUF6443"/>
</dbReference>
<dbReference type="EMBL" id="SMLW01000409">
    <property type="protein sequence ID" value="MTI24407.1"/>
    <property type="molecule type" value="Genomic_DNA"/>
</dbReference>
<reference evidence="3 4" key="1">
    <citation type="submission" date="2019-02" db="EMBL/GenBank/DDBJ databases">
        <authorList>
            <person name="Goldberg S.R."/>
            <person name="Haltli B.A."/>
            <person name="Correa H."/>
            <person name="Russell K.G."/>
        </authorList>
    </citation>
    <scope>NUCLEOTIDE SEQUENCE [LARGE SCALE GENOMIC DNA]</scope>
    <source>
        <strain evidence="3 4">JCM 16186</strain>
    </source>
</reference>
<protein>
    <recommendedName>
        <fullName evidence="5">RHS repeat protein</fullName>
    </recommendedName>
</protein>
<name>A0ABW9RJZ5_9BACT</name>
<keyword evidence="4" id="KW-1185">Reference proteome</keyword>
<organism evidence="3 4">
    <name type="scientific">Fulvivirga kasyanovii</name>
    <dbReference type="NCBI Taxonomy" id="396812"/>
    <lineage>
        <taxon>Bacteria</taxon>
        <taxon>Pseudomonadati</taxon>
        <taxon>Bacteroidota</taxon>
        <taxon>Cytophagia</taxon>
        <taxon>Cytophagales</taxon>
        <taxon>Fulvivirgaceae</taxon>
        <taxon>Fulvivirga</taxon>
    </lineage>
</organism>
<comment type="caution">
    <text evidence="3">The sequence shown here is derived from an EMBL/GenBank/DDBJ whole genome shotgun (WGS) entry which is preliminary data.</text>
</comment>
<evidence type="ECO:0000259" key="2">
    <source>
        <dbReference type="Pfam" id="PF20041"/>
    </source>
</evidence>
<feature type="domain" description="PKD-like" evidence="1">
    <location>
        <begin position="31"/>
        <end position="97"/>
    </location>
</feature>
<dbReference type="RefSeq" id="WP_155170355.1">
    <property type="nucleotide sequence ID" value="NZ_BAAAFL010000024.1"/>
</dbReference>
<dbReference type="Pfam" id="PF20041">
    <property type="entry name" value="DUF6443"/>
    <property type="match status" value="1"/>
</dbReference>
<evidence type="ECO:0000313" key="3">
    <source>
        <dbReference type="EMBL" id="MTI24407.1"/>
    </source>
</evidence>
<gene>
    <name evidence="3" type="ORF">E1163_05560</name>
</gene>
<feature type="domain" description="DUF6443" evidence="2">
    <location>
        <begin position="521"/>
        <end position="633"/>
    </location>
</feature>
<accession>A0ABW9RJZ5</accession>
<evidence type="ECO:0008006" key="5">
    <source>
        <dbReference type="Google" id="ProtNLM"/>
    </source>
</evidence>
<evidence type="ECO:0000259" key="1">
    <source>
        <dbReference type="Pfam" id="PF19408"/>
    </source>
</evidence>